<comment type="caution">
    <text evidence="1">The sequence shown here is derived from an EMBL/GenBank/DDBJ whole genome shotgun (WGS) entry which is preliminary data.</text>
</comment>
<accession>A0ABR2QVC4</accession>
<proteinExistence type="predicted"/>
<dbReference type="EMBL" id="JBBPBN010000031">
    <property type="protein sequence ID" value="KAK9004475.1"/>
    <property type="molecule type" value="Genomic_DNA"/>
</dbReference>
<organism evidence="1 2">
    <name type="scientific">Hibiscus sabdariffa</name>
    <name type="common">roselle</name>
    <dbReference type="NCBI Taxonomy" id="183260"/>
    <lineage>
        <taxon>Eukaryota</taxon>
        <taxon>Viridiplantae</taxon>
        <taxon>Streptophyta</taxon>
        <taxon>Embryophyta</taxon>
        <taxon>Tracheophyta</taxon>
        <taxon>Spermatophyta</taxon>
        <taxon>Magnoliopsida</taxon>
        <taxon>eudicotyledons</taxon>
        <taxon>Gunneridae</taxon>
        <taxon>Pentapetalae</taxon>
        <taxon>rosids</taxon>
        <taxon>malvids</taxon>
        <taxon>Malvales</taxon>
        <taxon>Malvaceae</taxon>
        <taxon>Malvoideae</taxon>
        <taxon>Hibiscus</taxon>
    </lineage>
</organism>
<protein>
    <submittedName>
        <fullName evidence="1">Uncharacterized protein</fullName>
    </submittedName>
</protein>
<sequence>MVVSGSFAGCTWKAWCSFAGRTMVALCSLVGSTMVALCSFVGSTGVALCSFGGSTVVAPVGRAVLPVPLAGRENAGRAWLGCPQALGHGHRWGVVPLCSTLVLHVPPTPIWGCLVHYWLGLPIGRALPML</sequence>
<keyword evidence="2" id="KW-1185">Reference proteome</keyword>
<gene>
    <name evidence="1" type="ORF">V6N11_002275</name>
</gene>
<reference evidence="1 2" key="1">
    <citation type="journal article" date="2024" name="G3 (Bethesda)">
        <title>Genome assembly of Hibiscus sabdariffa L. provides insights into metabolisms of medicinal natural products.</title>
        <authorList>
            <person name="Kim T."/>
        </authorList>
    </citation>
    <scope>NUCLEOTIDE SEQUENCE [LARGE SCALE GENOMIC DNA]</scope>
    <source>
        <strain evidence="1">TK-2024</strain>
        <tissue evidence="1">Old leaves</tissue>
    </source>
</reference>
<evidence type="ECO:0000313" key="1">
    <source>
        <dbReference type="EMBL" id="KAK9004475.1"/>
    </source>
</evidence>
<evidence type="ECO:0000313" key="2">
    <source>
        <dbReference type="Proteomes" id="UP001396334"/>
    </source>
</evidence>
<name>A0ABR2QVC4_9ROSI</name>
<dbReference type="Proteomes" id="UP001396334">
    <property type="component" value="Unassembled WGS sequence"/>
</dbReference>